<dbReference type="PANTHER" id="PTHR44337:SF20">
    <property type="entry name" value="CARCINOEMBRYONIC ANTIGEN-RELATED CELL ADHESION MOLECULE 5-RELATED"/>
    <property type="match status" value="1"/>
</dbReference>
<dbReference type="Pfam" id="PF13895">
    <property type="entry name" value="Ig_2"/>
    <property type="match status" value="1"/>
</dbReference>
<feature type="domain" description="Ig-like" evidence="7">
    <location>
        <begin position="126"/>
        <end position="216"/>
    </location>
</feature>
<dbReference type="EMBL" id="FR906117">
    <property type="protein sequence ID" value="CDQ83133.1"/>
    <property type="molecule type" value="Genomic_DNA"/>
</dbReference>
<evidence type="ECO:0000256" key="4">
    <source>
        <dbReference type="ARBA" id="ARBA00023319"/>
    </source>
</evidence>
<feature type="signal peptide" evidence="6">
    <location>
        <begin position="1"/>
        <end position="22"/>
    </location>
</feature>
<keyword evidence="2" id="KW-1015">Disulfide bond</keyword>
<keyword evidence="5" id="KW-1133">Transmembrane helix</keyword>
<dbReference type="InterPro" id="IPR013783">
    <property type="entry name" value="Ig-like_fold"/>
</dbReference>
<evidence type="ECO:0000313" key="8">
    <source>
        <dbReference type="EMBL" id="CDQ83133.1"/>
    </source>
</evidence>
<name>A0A060XTZ8_ONCMY</name>
<dbReference type="InterPro" id="IPR003598">
    <property type="entry name" value="Ig_sub2"/>
</dbReference>
<evidence type="ECO:0000313" key="9">
    <source>
        <dbReference type="Proteomes" id="UP000193380"/>
    </source>
</evidence>
<dbReference type="InterPro" id="IPR003599">
    <property type="entry name" value="Ig_sub"/>
</dbReference>
<dbReference type="STRING" id="8022.A0A060XTZ8"/>
<dbReference type="Proteomes" id="UP000193380">
    <property type="component" value="Unassembled WGS sequence"/>
</dbReference>
<feature type="chain" id="PRO_5001595513" description="Ig-like domain-containing protein" evidence="6">
    <location>
        <begin position="23"/>
        <end position="508"/>
    </location>
</feature>
<dbReference type="AlphaFoldDB" id="A0A060XTZ8"/>
<keyword evidence="1 6" id="KW-0732">Signal</keyword>
<dbReference type="InterPro" id="IPR007110">
    <property type="entry name" value="Ig-like_dom"/>
</dbReference>
<accession>A0A060XTZ8</accession>
<reference evidence="8" key="2">
    <citation type="submission" date="2014-03" db="EMBL/GenBank/DDBJ databases">
        <authorList>
            <person name="Genoscope - CEA"/>
        </authorList>
    </citation>
    <scope>NUCLEOTIDE SEQUENCE</scope>
</reference>
<feature type="domain" description="Ig-like" evidence="7">
    <location>
        <begin position="299"/>
        <end position="397"/>
    </location>
</feature>
<dbReference type="PANTHER" id="PTHR44337">
    <property type="entry name" value="CARCINOEMBRYONIC ANTIGEN-RELATED CELL ADHESION MOLECULE 8"/>
    <property type="match status" value="1"/>
</dbReference>
<dbReference type="SMART" id="SM00409">
    <property type="entry name" value="IG"/>
    <property type="match status" value="4"/>
</dbReference>
<protein>
    <recommendedName>
        <fullName evidence="7">Ig-like domain-containing protein</fullName>
    </recommendedName>
</protein>
<keyword evidence="5" id="KW-0472">Membrane</keyword>
<sequence>MDSRPFNLYLSLCFHVVGLCYGKGLLPAESMVGEVTHNVTFTIVNPPNAAFRTVVWTANGTNVITSGGGTADAIGTGYVGRITLNFTTGSLELRNLVLSDTGEYAVSISTIGKPDEGTTTLRVYAPVSKMTITANNIDLVEFNSSVSLSCSSSGSSLSYRWLNGSSEFTASDGVQLDDGNTTLTIVRVTRYDQGPFWCIVSNPINSDNESITLTISYGPENIKLKVTPLDVLYGSGSDLTLSCSAESSPPAHFQWALNGELLSNQGPVLKLENIQASQSGRYSCWAHNTRTLRYQTSEPSDITVLERISSAKLTISPNPPIIEGGSVTLTCDASGSISNRDWMKDGQPLSPSERIIFSEDNKTVSISPLNLTDSGIFLCHLANLVSNENASYNLAVSLKGSTQGGPNVGAIVGGSLGAVAVVAVTVICVVVAMKKGYFKKITSGGRTVGNTGESSTNGGGKGGNQELNYADVTQFQKRDGGSVQLGNLGISSTEYAQVRVNNRPGQPT</sequence>
<dbReference type="SUPFAM" id="SSF48726">
    <property type="entry name" value="Immunoglobulin"/>
    <property type="match status" value="4"/>
</dbReference>
<dbReference type="SMART" id="SM00408">
    <property type="entry name" value="IGc2"/>
    <property type="match status" value="3"/>
</dbReference>
<dbReference type="InterPro" id="IPR036179">
    <property type="entry name" value="Ig-like_dom_sf"/>
</dbReference>
<evidence type="ECO:0000259" key="7">
    <source>
        <dbReference type="PROSITE" id="PS50835"/>
    </source>
</evidence>
<evidence type="ECO:0000256" key="6">
    <source>
        <dbReference type="SAM" id="SignalP"/>
    </source>
</evidence>
<evidence type="ECO:0000256" key="2">
    <source>
        <dbReference type="ARBA" id="ARBA00023157"/>
    </source>
</evidence>
<dbReference type="Gene3D" id="2.60.40.10">
    <property type="entry name" value="Immunoglobulins"/>
    <property type="match status" value="4"/>
</dbReference>
<keyword evidence="3" id="KW-0325">Glycoprotein</keyword>
<dbReference type="Pfam" id="PF13927">
    <property type="entry name" value="Ig_3"/>
    <property type="match status" value="2"/>
</dbReference>
<gene>
    <name evidence="8" type="ORF">GSONMT00000052001</name>
</gene>
<evidence type="ECO:0000256" key="5">
    <source>
        <dbReference type="SAM" id="Phobius"/>
    </source>
</evidence>
<dbReference type="PaxDb" id="8022-A0A060XTZ8"/>
<keyword evidence="4" id="KW-0393">Immunoglobulin domain</keyword>
<dbReference type="PROSITE" id="PS50835">
    <property type="entry name" value="IG_LIKE"/>
    <property type="match status" value="3"/>
</dbReference>
<dbReference type="InterPro" id="IPR052598">
    <property type="entry name" value="IgSF_CEA-related"/>
</dbReference>
<proteinExistence type="predicted"/>
<evidence type="ECO:0000256" key="1">
    <source>
        <dbReference type="ARBA" id="ARBA00022729"/>
    </source>
</evidence>
<evidence type="ECO:0000256" key="3">
    <source>
        <dbReference type="ARBA" id="ARBA00023180"/>
    </source>
</evidence>
<keyword evidence="5" id="KW-0812">Transmembrane</keyword>
<organism evidence="8 9">
    <name type="scientific">Oncorhynchus mykiss</name>
    <name type="common">Rainbow trout</name>
    <name type="synonym">Salmo gairdneri</name>
    <dbReference type="NCBI Taxonomy" id="8022"/>
    <lineage>
        <taxon>Eukaryota</taxon>
        <taxon>Metazoa</taxon>
        <taxon>Chordata</taxon>
        <taxon>Craniata</taxon>
        <taxon>Vertebrata</taxon>
        <taxon>Euteleostomi</taxon>
        <taxon>Actinopterygii</taxon>
        <taxon>Neopterygii</taxon>
        <taxon>Teleostei</taxon>
        <taxon>Protacanthopterygii</taxon>
        <taxon>Salmoniformes</taxon>
        <taxon>Salmonidae</taxon>
        <taxon>Salmoninae</taxon>
        <taxon>Oncorhynchus</taxon>
    </lineage>
</organism>
<reference evidence="8" key="1">
    <citation type="journal article" date="2014" name="Nat. Commun.">
        <title>The rainbow trout genome provides novel insights into evolution after whole-genome duplication in vertebrates.</title>
        <authorList>
            <person name="Berthelot C."/>
            <person name="Brunet F."/>
            <person name="Chalopin D."/>
            <person name="Juanchich A."/>
            <person name="Bernard M."/>
            <person name="Noel B."/>
            <person name="Bento P."/>
            <person name="Da Silva C."/>
            <person name="Labadie K."/>
            <person name="Alberti A."/>
            <person name="Aury J.M."/>
            <person name="Louis A."/>
            <person name="Dehais P."/>
            <person name="Bardou P."/>
            <person name="Montfort J."/>
            <person name="Klopp C."/>
            <person name="Cabau C."/>
            <person name="Gaspin C."/>
            <person name="Thorgaard G.H."/>
            <person name="Boussaha M."/>
            <person name="Quillet E."/>
            <person name="Guyomard R."/>
            <person name="Galiana D."/>
            <person name="Bobe J."/>
            <person name="Volff J.N."/>
            <person name="Genet C."/>
            <person name="Wincker P."/>
            <person name="Jaillon O."/>
            <person name="Roest Crollius H."/>
            <person name="Guiguen Y."/>
        </authorList>
    </citation>
    <scope>NUCLEOTIDE SEQUENCE [LARGE SCALE GENOMIC DNA]</scope>
</reference>
<feature type="transmembrane region" description="Helical" evidence="5">
    <location>
        <begin position="408"/>
        <end position="433"/>
    </location>
</feature>
<feature type="domain" description="Ig-like" evidence="7">
    <location>
        <begin position="219"/>
        <end position="295"/>
    </location>
</feature>